<evidence type="ECO:0000313" key="3">
    <source>
        <dbReference type="Proteomes" id="UP000198711"/>
    </source>
</evidence>
<gene>
    <name evidence="2" type="ORF">SAMN05444410_1164</name>
</gene>
<dbReference type="Proteomes" id="UP000198711">
    <property type="component" value="Unassembled WGS sequence"/>
</dbReference>
<proteinExistence type="predicted"/>
<dbReference type="RefSeq" id="WP_092726047.1">
    <property type="nucleotide sequence ID" value="NZ_FNNO01000016.1"/>
</dbReference>
<sequence>MSLSKSDYKIATSCCKKLVYKKALYSTMNDANEYMEMLAQGGYIVSKYAQLLYPDGIEVKGNSIEDAIHITRQLLKDNEYITLFEATFSSNGKVVRADILKKEKNILHIIEVKSKSYDSDDEDNPKKKLEEYIEDVAYQTLTVKEAFPDYEIHSYLLLPDKAKRTDIDGLAGWFAITKMDDEKFEIEELPAQNVIRFQKPLVEFKYENSVEKGKYISLLQKDNLLTLTLVDKEVNEMMDFVVNKTNLYLNILENGIQPKDYSISKNCKSCEFNIGEVKEKNGYRECWQELSDISPHIFDLYFGGAIGSSSKGFYLNELINNRKVSFFDLDIERFKNSKGEYSTRGERQLLQFENTKANSEWISSEMKNALNKLEYPLHFIDFETYTGAIPYHKRMRPYEFIAFQWSCHTIQKPGDAPLHSEFINSEYDFPNFRFAEQLMQVIGTTGTPIMWSSFENTILRSILEQMDVYNYKNDMLREWLTGITTDKKQNRIGRFVDMNELTLKYYFHPHMNGKTSIKKVLPAIWNNNPYLHAIPWFEQYVPADEAKLNPYDTLAPIIGELEKEEVVKDGTGAMRAYNEIMFGATTNTERRQQLIKLLLQYCELDTMAMVIIWKYWMDKCGL</sequence>
<keyword evidence="3" id="KW-1185">Reference proteome</keyword>
<evidence type="ECO:0000313" key="2">
    <source>
        <dbReference type="EMBL" id="SDX43600.1"/>
    </source>
</evidence>
<organism evidence="2 3">
    <name type="scientific">Hydrobacter penzbergensis</name>
    <dbReference type="NCBI Taxonomy" id="1235997"/>
    <lineage>
        <taxon>Bacteria</taxon>
        <taxon>Pseudomonadati</taxon>
        <taxon>Bacteroidota</taxon>
        <taxon>Chitinophagia</taxon>
        <taxon>Chitinophagales</taxon>
        <taxon>Chitinophagaceae</taxon>
        <taxon>Hydrobacter</taxon>
    </lineage>
</organism>
<dbReference type="AlphaFoldDB" id="A0A8X8IGZ2"/>
<accession>A0A8X8IGZ2</accession>
<dbReference type="InterPro" id="IPR021301">
    <property type="entry name" value="DUF2779"/>
</dbReference>
<feature type="domain" description="DUF2779" evidence="1">
    <location>
        <begin position="378"/>
        <end position="516"/>
    </location>
</feature>
<comment type="caution">
    <text evidence="2">The sequence shown here is derived from an EMBL/GenBank/DDBJ whole genome shotgun (WGS) entry which is preliminary data.</text>
</comment>
<dbReference type="EMBL" id="FNNO01000016">
    <property type="protein sequence ID" value="SDX43600.1"/>
    <property type="molecule type" value="Genomic_DNA"/>
</dbReference>
<reference evidence="2 3" key="1">
    <citation type="submission" date="2016-10" db="EMBL/GenBank/DDBJ databases">
        <authorList>
            <person name="Varghese N."/>
            <person name="Submissions S."/>
        </authorList>
    </citation>
    <scope>NUCLEOTIDE SEQUENCE [LARGE SCALE GENOMIC DNA]</scope>
    <source>
        <strain evidence="2 3">DSM 25353</strain>
    </source>
</reference>
<name>A0A8X8IGZ2_9BACT</name>
<evidence type="ECO:0000259" key="1">
    <source>
        <dbReference type="Pfam" id="PF11074"/>
    </source>
</evidence>
<dbReference type="Pfam" id="PF11074">
    <property type="entry name" value="DUF2779"/>
    <property type="match status" value="1"/>
</dbReference>
<protein>
    <recommendedName>
        <fullName evidence="1">DUF2779 domain-containing protein</fullName>
    </recommendedName>
</protein>